<reference evidence="1" key="1">
    <citation type="journal article" date="2018" name="PLoS Negl. Trop. Dis.">
        <title>Sialome diversity of ticks revealed by RNAseq of single tick salivary glands.</title>
        <authorList>
            <person name="Perner J."/>
            <person name="Kropackova S."/>
            <person name="Kopacek P."/>
            <person name="Ribeiro J.M."/>
        </authorList>
    </citation>
    <scope>NUCLEOTIDE SEQUENCE</scope>
    <source>
        <strain evidence="1">Siblings of single egg batch collected in Ceske Budejovice</strain>
        <tissue evidence="1">Salivary glands</tissue>
    </source>
</reference>
<evidence type="ECO:0000313" key="1">
    <source>
        <dbReference type="EMBL" id="JAR92880.1"/>
    </source>
</evidence>
<dbReference type="AlphaFoldDB" id="A0A147BQ52"/>
<proteinExistence type="predicted"/>
<protein>
    <submittedName>
        <fullName evidence="1">Putative secreted protein</fullName>
    </submittedName>
</protein>
<accession>A0A147BQ52</accession>
<name>A0A147BQ52_IXORI</name>
<sequence>MALGLPLSAAWWSALKPLLLVSVMSALWSSRRVSMSSLFLLMASCRGVSPSQSCRLGWQPRSSRVLTTPTCPLLTAMWRGVWRRLLRAFRSAPALASRSMTLGSSPNAVW</sequence>
<organism evidence="1">
    <name type="scientific">Ixodes ricinus</name>
    <name type="common">Common tick</name>
    <name type="synonym">Acarus ricinus</name>
    <dbReference type="NCBI Taxonomy" id="34613"/>
    <lineage>
        <taxon>Eukaryota</taxon>
        <taxon>Metazoa</taxon>
        <taxon>Ecdysozoa</taxon>
        <taxon>Arthropoda</taxon>
        <taxon>Chelicerata</taxon>
        <taxon>Arachnida</taxon>
        <taxon>Acari</taxon>
        <taxon>Parasitiformes</taxon>
        <taxon>Ixodida</taxon>
        <taxon>Ixodoidea</taxon>
        <taxon>Ixodidae</taxon>
        <taxon>Ixodinae</taxon>
        <taxon>Ixodes</taxon>
    </lineage>
</organism>
<dbReference type="EMBL" id="GEGO01002524">
    <property type="protein sequence ID" value="JAR92880.1"/>
    <property type="molecule type" value="Transcribed_RNA"/>
</dbReference>